<sequence length="81" mass="9318">MRILRLIENMTMGRNAVGYLTESMHGAGSPQAQRIQIARQMQLGYKKRLAKDLAKVQEDGDETLENADYFKRVFKLDNSKE</sequence>
<organism evidence="2">
    <name type="scientific">marine metagenome</name>
    <dbReference type="NCBI Taxonomy" id="408172"/>
    <lineage>
        <taxon>unclassified sequences</taxon>
        <taxon>metagenomes</taxon>
        <taxon>ecological metagenomes</taxon>
    </lineage>
</organism>
<dbReference type="GO" id="GO:0016627">
    <property type="term" value="F:oxidoreductase activity, acting on the CH-CH group of donors"/>
    <property type="evidence" value="ECO:0007669"/>
    <property type="project" value="InterPro"/>
</dbReference>
<dbReference type="AlphaFoldDB" id="A0A382RKM0"/>
<dbReference type="InterPro" id="IPR004925">
    <property type="entry name" value="HpaB/PvcC/4-BUDH"/>
</dbReference>
<gene>
    <name evidence="2" type="ORF">METZ01_LOCUS350392</name>
</gene>
<feature type="domain" description="HpaB/PvcC/4-BUDH C-terminal" evidence="1">
    <location>
        <begin position="1"/>
        <end position="54"/>
    </location>
</feature>
<dbReference type="Gene3D" id="1.20.140.10">
    <property type="entry name" value="Butyryl-CoA Dehydrogenase, subunit A, domain 3"/>
    <property type="match status" value="1"/>
</dbReference>
<dbReference type="Pfam" id="PF03241">
    <property type="entry name" value="HpaB"/>
    <property type="match status" value="1"/>
</dbReference>
<accession>A0A382RKM0</accession>
<name>A0A382RKM0_9ZZZZ</name>
<dbReference type="InterPro" id="IPR024719">
    <property type="entry name" value="HpaB/PvcC/4-BUDH_C"/>
</dbReference>
<evidence type="ECO:0000259" key="1">
    <source>
        <dbReference type="Pfam" id="PF03241"/>
    </source>
</evidence>
<dbReference type="InterPro" id="IPR036250">
    <property type="entry name" value="AcylCo_DH-like_C"/>
</dbReference>
<evidence type="ECO:0000313" key="2">
    <source>
        <dbReference type="EMBL" id="SVC97538.1"/>
    </source>
</evidence>
<proteinExistence type="predicted"/>
<dbReference type="PANTHER" id="PTHR36117">
    <property type="entry name" value="4-HYDROXYPHENYLACETATE 3-MONOOXYGENASE-RELATED"/>
    <property type="match status" value="1"/>
</dbReference>
<protein>
    <recommendedName>
        <fullName evidence="1">HpaB/PvcC/4-BUDH C-terminal domain-containing protein</fullName>
    </recommendedName>
</protein>
<reference evidence="2" key="1">
    <citation type="submission" date="2018-05" db="EMBL/GenBank/DDBJ databases">
        <authorList>
            <person name="Lanie J.A."/>
            <person name="Ng W.-L."/>
            <person name="Kazmierczak K.M."/>
            <person name="Andrzejewski T.M."/>
            <person name="Davidsen T.M."/>
            <person name="Wayne K.J."/>
            <person name="Tettelin H."/>
            <person name="Glass J.I."/>
            <person name="Rusch D."/>
            <person name="Podicherti R."/>
            <person name="Tsui H.-C.T."/>
            <person name="Winkler M.E."/>
        </authorList>
    </citation>
    <scope>NUCLEOTIDE SEQUENCE</scope>
</reference>
<dbReference type="PANTHER" id="PTHR36117:SF3">
    <property type="entry name" value="4-HYDROXYPHENYLACETATE 3-MONOOXYGENASE-RELATED"/>
    <property type="match status" value="1"/>
</dbReference>
<dbReference type="SUPFAM" id="SSF47203">
    <property type="entry name" value="Acyl-CoA dehydrogenase C-terminal domain-like"/>
    <property type="match status" value="1"/>
</dbReference>
<dbReference type="EMBL" id="UINC01121999">
    <property type="protein sequence ID" value="SVC97538.1"/>
    <property type="molecule type" value="Genomic_DNA"/>
</dbReference>